<evidence type="ECO:0000256" key="2">
    <source>
        <dbReference type="SAM" id="Coils"/>
    </source>
</evidence>
<dbReference type="Proteomes" id="UP000196475">
    <property type="component" value="Unassembled WGS sequence"/>
</dbReference>
<dbReference type="SUPFAM" id="SSF51261">
    <property type="entry name" value="Duplicated hybrid motif"/>
    <property type="match status" value="1"/>
</dbReference>
<dbReference type="PANTHER" id="PTHR21666">
    <property type="entry name" value="PEPTIDASE-RELATED"/>
    <property type="match status" value="1"/>
</dbReference>
<evidence type="ECO:0000256" key="3">
    <source>
        <dbReference type="SAM" id="MobiDB-lite"/>
    </source>
</evidence>
<proteinExistence type="predicted"/>
<keyword evidence="1 4" id="KW-0732">Signal</keyword>
<evidence type="ECO:0000313" key="7">
    <source>
        <dbReference type="EMBL" id="OUM88803.1"/>
    </source>
</evidence>
<feature type="domain" description="Peptidoglycan hydrolase PcsB coiled-coil" evidence="6">
    <location>
        <begin position="117"/>
        <end position="189"/>
    </location>
</feature>
<feature type="coiled-coil region" evidence="2">
    <location>
        <begin position="39"/>
        <end position="129"/>
    </location>
</feature>
<dbReference type="AlphaFoldDB" id="A0A1Y3PN80"/>
<comment type="caution">
    <text evidence="7">The sequence shown here is derived from an EMBL/GenBank/DDBJ whole genome shotgun (WGS) entry which is preliminary data.</text>
</comment>
<dbReference type="InterPro" id="IPR050570">
    <property type="entry name" value="Cell_wall_metabolism_enzyme"/>
</dbReference>
<gene>
    <name evidence="7" type="ORF">BAA01_14335</name>
</gene>
<keyword evidence="2" id="KW-0175">Coiled coil</keyword>
<feature type="compositionally biased region" description="Polar residues" evidence="3">
    <location>
        <begin position="257"/>
        <end position="269"/>
    </location>
</feature>
<dbReference type="GO" id="GO:0004222">
    <property type="term" value="F:metalloendopeptidase activity"/>
    <property type="evidence" value="ECO:0007669"/>
    <property type="project" value="TreeGrafter"/>
</dbReference>
<accession>A0A1Y3PN80</accession>
<feature type="region of interest" description="Disordered" evidence="3">
    <location>
        <begin position="257"/>
        <end position="276"/>
    </location>
</feature>
<dbReference type="Pfam" id="PF01551">
    <property type="entry name" value="Peptidase_M23"/>
    <property type="match status" value="1"/>
</dbReference>
<dbReference type="Gene3D" id="6.10.250.3150">
    <property type="match status" value="1"/>
</dbReference>
<feature type="signal peptide" evidence="4">
    <location>
        <begin position="1"/>
        <end position="35"/>
    </location>
</feature>
<dbReference type="InterPro" id="IPR011055">
    <property type="entry name" value="Dup_hybrid_motif"/>
</dbReference>
<dbReference type="InterPro" id="IPR057309">
    <property type="entry name" value="PcsB_CC"/>
</dbReference>
<sequence length="412" mass="45665">MSFQKSGFKGSWKKRSAVAVLSAVVALSAAIPAAASGNVDKLKGELNRLTQQEKAAKQKIEQAHEKINRLTKDREAVNRQIQQLDARIGQAEEQLARLKGQIDQTSQRLAKAKQELAEAEERVAKRDELLKTRVRFMYENGHLSYLEVLFGAKSFSDLLDRIQAIQLIVSQDFDLLEKQKADRDAIARKKSEIEQHLASLNQLKQQASHLKAQLEAEQQRKKALVAQITAAIEETEEIEEEERQRLLALAAERSKLQQQLRNSQNRPRQGSSSRSGGYVGSGIFSWPVPSSRYVSSDFGYRNHPISKTRKFHKGIDIAAPQGTPIVAAESGVVLVAGWSSGYGNTVIIDHGGGVWTLYGHIRQGGIHVSVGQRVERGQTIAEVGSTGNSTGPHLHFEVIVNGNVQSPWNYVR</sequence>
<organism evidence="7 8">
    <name type="scientific">Bacillus thermozeamaize</name>
    <dbReference type="NCBI Taxonomy" id="230954"/>
    <lineage>
        <taxon>Bacteria</taxon>
        <taxon>Bacillati</taxon>
        <taxon>Bacillota</taxon>
        <taxon>Bacilli</taxon>
        <taxon>Bacillales</taxon>
        <taxon>Bacillaceae</taxon>
        <taxon>Bacillus</taxon>
    </lineage>
</organism>
<dbReference type="Pfam" id="PF24568">
    <property type="entry name" value="CC_PcsB"/>
    <property type="match status" value="1"/>
</dbReference>
<dbReference type="EMBL" id="LZRT01000056">
    <property type="protein sequence ID" value="OUM88803.1"/>
    <property type="molecule type" value="Genomic_DNA"/>
</dbReference>
<evidence type="ECO:0000259" key="5">
    <source>
        <dbReference type="Pfam" id="PF01551"/>
    </source>
</evidence>
<protein>
    <submittedName>
        <fullName evidence="7">Uncharacterized protein</fullName>
    </submittedName>
</protein>
<evidence type="ECO:0000259" key="6">
    <source>
        <dbReference type="Pfam" id="PF24568"/>
    </source>
</evidence>
<dbReference type="Gene3D" id="2.70.70.10">
    <property type="entry name" value="Glucose Permease (Domain IIA)"/>
    <property type="match status" value="1"/>
</dbReference>
<dbReference type="PANTHER" id="PTHR21666:SF289">
    <property type="entry name" value="L-ALA--D-GLU ENDOPEPTIDASE"/>
    <property type="match status" value="1"/>
</dbReference>
<evidence type="ECO:0000313" key="8">
    <source>
        <dbReference type="Proteomes" id="UP000196475"/>
    </source>
</evidence>
<feature type="domain" description="M23ase beta-sheet core" evidence="5">
    <location>
        <begin position="310"/>
        <end position="407"/>
    </location>
</feature>
<dbReference type="InterPro" id="IPR016047">
    <property type="entry name" value="M23ase_b-sheet_dom"/>
</dbReference>
<feature type="chain" id="PRO_5012011420" evidence="4">
    <location>
        <begin position="36"/>
        <end position="412"/>
    </location>
</feature>
<evidence type="ECO:0000256" key="1">
    <source>
        <dbReference type="ARBA" id="ARBA00022729"/>
    </source>
</evidence>
<dbReference type="CDD" id="cd12797">
    <property type="entry name" value="M23_peptidase"/>
    <property type="match status" value="1"/>
</dbReference>
<reference evidence="8" key="1">
    <citation type="submission" date="2016-06" db="EMBL/GenBank/DDBJ databases">
        <authorList>
            <person name="Nascimento L."/>
            <person name="Pereira R.V."/>
            <person name="Martins L.F."/>
            <person name="Quaggio R.B."/>
            <person name="Silva A.M."/>
            <person name="Setubal J.C."/>
        </authorList>
    </citation>
    <scope>NUCLEOTIDE SEQUENCE [LARGE SCALE GENOMIC DNA]</scope>
</reference>
<name>A0A1Y3PN80_9BACI</name>
<evidence type="ECO:0000256" key="4">
    <source>
        <dbReference type="SAM" id="SignalP"/>
    </source>
</evidence>